<keyword evidence="8" id="KW-0732">Signal</keyword>
<keyword evidence="4 7" id="KW-0812">Transmembrane</keyword>
<evidence type="ECO:0000313" key="10">
    <source>
        <dbReference type="EMBL" id="GAA4442803.1"/>
    </source>
</evidence>
<dbReference type="Gene3D" id="2.60.40.1120">
    <property type="entry name" value="Carboxypeptidase-like, regulatory domain"/>
    <property type="match status" value="1"/>
</dbReference>
<evidence type="ECO:0000256" key="8">
    <source>
        <dbReference type="SAM" id="SignalP"/>
    </source>
</evidence>
<keyword evidence="3 7" id="KW-1134">Transmembrane beta strand</keyword>
<dbReference type="Gene3D" id="2.170.130.10">
    <property type="entry name" value="TonB-dependent receptor, plug domain"/>
    <property type="match status" value="1"/>
</dbReference>
<comment type="subcellular location">
    <subcellularLocation>
        <location evidence="1 7">Cell outer membrane</location>
        <topology evidence="1 7">Multi-pass membrane protein</topology>
    </subcellularLocation>
</comment>
<dbReference type="EMBL" id="BAABHC010000029">
    <property type="protein sequence ID" value="GAA4442803.1"/>
    <property type="molecule type" value="Genomic_DNA"/>
</dbReference>
<evidence type="ECO:0000313" key="11">
    <source>
        <dbReference type="Proteomes" id="UP001500552"/>
    </source>
</evidence>
<evidence type="ECO:0000256" key="2">
    <source>
        <dbReference type="ARBA" id="ARBA00022448"/>
    </source>
</evidence>
<dbReference type="InterPro" id="IPR023996">
    <property type="entry name" value="TonB-dep_OMP_SusC/RagA"/>
</dbReference>
<evidence type="ECO:0000256" key="6">
    <source>
        <dbReference type="ARBA" id="ARBA00023237"/>
    </source>
</evidence>
<sequence length="1137" mass="124601">MITKQFVLCLFLSLLVSLAYAQTKSTVTGTVKDAKGAPLPGVSIIEAGTNNGVATDVSGNFTIAVQPDAVLQVMFLGYASKEVPVGNAANLSIVLEEDAKSLEEVVVTALGIRREKRRLGYSVTELKASEVVTQLEANPVNALQGKVAGVQIDQSAGGVFGNSKIQIRGNSTLSTNNQPIFVIDGVIMDNDINGLGGRSFGNDLKNLNMEDFESISILKGSAAAALYGARAINGVVLITTKKGEKGEGLGITVTQSVHVADPFKGPEFQNEFGGGSVGAYFTDFREPNYGSDQNFRTKVFPIDPISGMPYIDPGINRELENWGPRFNGQEVLNYDGTLTRYEAQPDNFLDAFDRGVSSNTNVAIQGGTEKSTFRVSYTHDENQGVVPRNEMLKNGFSARATHIFNNIFSIDIGGDYTATEAKNPPNLSSQDAFASGNFGKAYTWIFPRNYDTDYWRQRERYIGAFGGVPRPLDPNEPNKVPGADFWFGLYENDYVQKEQMMRGRIALTADVTNWMKVVLEGNVNNIYKNNEARELGQGYNFTGQSNRDGGYYSLAQTAKNTSFLKWMTMFTKDLGSDFDFNGYIGGETQRTQIDYNSIATSGGLNIPAGYFVTNSRLPNEVSGGITYNKHLNSLYASADFSFRDQVYLQTTWRGDWSSALTYSNGTGNNFYNYPSASLSWVFSETFGLPTAVSFAKLRANVAALGKDTDPFTLNPGFIFNGFATINGQNIPLSTFNNSNGIQPNLKPERKLAKEVGLEMRFLNDRLGFDLSLYQDNTRNQILPIQVPQESGVRSVIINAGNIQNRGIEFALNATPVLTDNFQWNVSGNISHNKNKIISLSEGVKEYKLGGDIFEVGTYAIAGESYGIIRSRIHSKKYQAEDENGNPVDDPNNGKRVLSWRSDARAAFPARSNELQNIGDINAKYRWGLQNNFTLGRLNLGVLIDAKVGGDIILSSYRLGTHTGVLPNTLFGRDAEHGGITWTSAYDGQTYDDGIIVDGVFAPGQMVTLPDGSSVNVGGMSFEEAYEQGYVEPTHAPQYYYRYGSSSTGVSDLMIWENSWVALREVSLSYNFQEGIYKKLKLTSLSLSLVGRDLGYLYNSLPFDINPASNLSNSTAVAGEYGFLPMVRNMGFTLRLGI</sequence>
<evidence type="ECO:0000256" key="1">
    <source>
        <dbReference type="ARBA" id="ARBA00004571"/>
    </source>
</evidence>
<feature type="domain" description="TonB-dependent receptor plug" evidence="9">
    <location>
        <begin position="116"/>
        <end position="235"/>
    </location>
</feature>
<comment type="similarity">
    <text evidence="7">Belongs to the TonB-dependent receptor family.</text>
</comment>
<dbReference type="InterPro" id="IPR037066">
    <property type="entry name" value="Plug_dom_sf"/>
</dbReference>
<evidence type="ECO:0000256" key="7">
    <source>
        <dbReference type="PROSITE-ProRule" id="PRU01360"/>
    </source>
</evidence>
<dbReference type="Gene3D" id="2.40.170.20">
    <property type="entry name" value="TonB-dependent receptor, beta-barrel domain"/>
    <property type="match status" value="1"/>
</dbReference>
<accession>A0ABP8M4X1</accession>
<organism evidence="10 11">
    <name type="scientific">Pontibacter saemangeumensis</name>
    <dbReference type="NCBI Taxonomy" id="1084525"/>
    <lineage>
        <taxon>Bacteria</taxon>
        <taxon>Pseudomonadati</taxon>
        <taxon>Bacteroidota</taxon>
        <taxon>Cytophagia</taxon>
        <taxon>Cytophagales</taxon>
        <taxon>Hymenobacteraceae</taxon>
        <taxon>Pontibacter</taxon>
    </lineage>
</organism>
<keyword evidence="6 7" id="KW-0998">Cell outer membrane</keyword>
<comment type="caution">
    <text evidence="10">The sequence shown here is derived from an EMBL/GenBank/DDBJ whole genome shotgun (WGS) entry which is preliminary data.</text>
</comment>
<evidence type="ECO:0000256" key="4">
    <source>
        <dbReference type="ARBA" id="ARBA00022692"/>
    </source>
</evidence>
<name>A0ABP8M4X1_9BACT</name>
<keyword evidence="2 7" id="KW-0813">Transport</keyword>
<evidence type="ECO:0000256" key="5">
    <source>
        <dbReference type="ARBA" id="ARBA00023136"/>
    </source>
</evidence>
<dbReference type="NCBIfam" id="TIGR04056">
    <property type="entry name" value="OMP_RagA_SusC"/>
    <property type="match status" value="1"/>
</dbReference>
<dbReference type="InterPro" id="IPR023997">
    <property type="entry name" value="TonB-dep_OMP_SusC/RagA_CS"/>
</dbReference>
<keyword evidence="11" id="KW-1185">Reference proteome</keyword>
<dbReference type="Proteomes" id="UP001500552">
    <property type="component" value="Unassembled WGS sequence"/>
</dbReference>
<proteinExistence type="inferred from homology"/>
<dbReference type="InterPro" id="IPR012910">
    <property type="entry name" value="Plug_dom"/>
</dbReference>
<dbReference type="Pfam" id="PF13715">
    <property type="entry name" value="CarbopepD_reg_2"/>
    <property type="match status" value="1"/>
</dbReference>
<evidence type="ECO:0000259" key="9">
    <source>
        <dbReference type="Pfam" id="PF07715"/>
    </source>
</evidence>
<feature type="signal peptide" evidence="8">
    <location>
        <begin position="1"/>
        <end position="21"/>
    </location>
</feature>
<reference evidence="11" key="1">
    <citation type="journal article" date="2019" name="Int. J. Syst. Evol. Microbiol.">
        <title>The Global Catalogue of Microorganisms (GCM) 10K type strain sequencing project: providing services to taxonomists for standard genome sequencing and annotation.</title>
        <authorList>
            <consortium name="The Broad Institute Genomics Platform"/>
            <consortium name="The Broad Institute Genome Sequencing Center for Infectious Disease"/>
            <person name="Wu L."/>
            <person name="Ma J."/>
        </authorList>
    </citation>
    <scope>NUCLEOTIDE SEQUENCE [LARGE SCALE GENOMIC DNA]</scope>
    <source>
        <strain evidence="11">JCM 17926</strain>
    </source>
</reference>
<keyword evidence="5 7" id="KW-0472">Membrane</keyword>
<gene>
    <name evidence="10" type="ORF">GCM10023188_42910</name>
</gene>
<dbReference type="PROSITE" id="PS52016">
    <property type="entry name" value="TONB_DEPENDENT_REC_3"/>
    <property type="match status" value="1"/>
</dbReference>
<evidence type="ECO:0000256" key="3">
    <source>
        <dbReference type="ARBA" id="ARBA00022452"/>
    </source>
</evidence>
<dbReference type="InterPro" id="IPR039426">
    <property type="entry name" value="TonB-dep_rcpt-like"/>
</dbReference>
<dbReference type="NCBIfam" id="TIGR04057">
    <property type="entry name" value="SusC_RagA_signa"/>
    <property type="match status" value="1"/>
</dbReference>
<dbReference type="SUPFAM" id="SSF49464">
    <property type="entry name" value="Carboxypeptidase regulatory domain-like"/>
    <property type="match status" value="1"/>
</dbReference>
<dbReference type="Pfam" id="PF07715">
    <property type="entry name" value="Plug"/>
    <property type="match status" value="1"/>
</dbReference>
<protein>
    <submittedName>
        <fullName evidence="10">SusC/RagA family TonB-linked outer membrane protein</fullName>
    </submittedName>
</protein>
<dbReference type="SUPFAM" id="SSF56935">
    <property type="entry name" value="Porins"/>
    <property type="match status" value="1"/>
</dbReference>
<dbReference type="InterPro" id="IPR036942">
    <property type="entry name" value="Beta-barrel_TonB_sf"/>
</dbReference>
<dbReference type="InterPro" id="IPR008969">
    <property type="entry name" value="CarboxyPept-like_regulatory"/>
</dbReference>
<feature type="chain" id="PRO_5046458343" evidence="8">
    <location>
        <begin position="22"/>
        <end position="1137"/>
    </location>
</feature>